<gene>
    <name evidence="1" type="ORF">L2E82_33474</name>
</gene>
<dbReference type="EMBL" id="CM042014">
    <property type="protein sequence ID" value="KAI3722436.1"/>
    <property type="molecule type" value="Genomic_DNA"/>
</dbReference>
<accession>A0ACB9BK87</accession>
<proteinExistence type="predicted"/>
<evidence type="ECO:0000313" key="2">
    <source>
        <dbReference type="Proteomes" id="UP001055811"/>
    </source>
</evidence>
<protein>
    <submittedName>
        <fullName evidence="1">Uncharacterized protein</fullName>
    </submittedName>
</protein>
<reference evidence="1 2" key="2">
    <citation type="journal article" date="2022" name="Mol. Ecol. Resour.">
        <title>The genomes of chicory, endive, great burdock and yacon provide insights into Asteraceae paleo-polyploidization history and plant inulin production.</title>
        <authorList>
            <person name="Fan W."/>
            <person name="Wang S."/>
            <person name="Wang H."/>
            <person name="Wang A."/>
            <person name="Jiang F."/>
            <person name="Liu H."/>
            <person name="Zhao H."/>
            <person name="Xu D."/>
            <person name="Zhang Y."/>
        </authorList>
    </citation>
    <scope>NUCLEOTIDE SEQUENCE [LARGE SCALE GENOMIC DNA]</scope>
    <source>
        <strain evidence="2">cv. Punajuju</strain>
        <tissue evidence="1">Leaves</tissue>
    </source>
</reference>
<sequence>MLPLMLLKNSLFPDDRSTPIARRTHCRKGFVSLVFSLSIHPFCRRPSVDEEQRRGRLSSLHLSVRNP</sequence>
<comment type="caution">
    <text evidence="1">The sequence shown here is derived from an EMBL/GenBank/DDBJ whole genome shotgun (WGS) entry which is preliminary data.</text>
</comment>
<keyword evidence="2" id="KW-1185">Reference proteome</keyword>
<reference evidence="2" key="1">
    <citation type="journal article" date="2022" name="Mol. Ecol. Resour.">
        <title>The genomes of chicory, endive, great burdock and yacon provide insights into Asteraceae palaeo-polyploidization history and plant inulin production.</title>
        <authorList>
            <person name="Fan W."/>
            <person name="Wang S."/>
            <person name="Wang H."/>
            <person name="Wang A."/>
            <person name="Jiang F."/>
            <person name="Liu H."/>
            <person name="Zhao H."/>
            <person name="Xu D."/>
            <person name="Zhang Y."/>
        </authorList>
    </citation>
    <scope>NUCLEOTIDE SEQUENCE [LARGE SCALE GENOMIC DNA]</scope>
    <source>
        <strain evidence="2">cv. Punajuju</strain>
    </source>
</reference>
<dbReference type="Proteomes" id="UP001055811">
    <property type="component" value="Linkage Group LG06"/>
</dbReference>
<organism evidence="1 2">
    <name type="scientific">Cichorium intybus</name>
    <name type="common">Chicory</name>
    <dbReference type="NCBI Taxonomy" id="13427"/>
    <lineage>
        <taxon>Eukaryota</taxon>
        <taxon>Viridiplantae</taxon>
        <taxon>Streptophyta</taxon>
        <taxon>Embryophyta</taxon>
        <taxon>Tracheophyta</taxon>
        <taxon>Spermatophyta</taxon>
        <taxon>Magnoliopsida</taxon>
        <taxon>eudicotyledons</taxon>
        <taxon>Gunneridae</taxon>
        <taxon>Pentapetalae</taxon>
        <taxon>asterids</taxon>
        <taxon>campanulids</taxon>
        <taxon>Asterales</taxon>
        <taxon>Asteraceae</taxon>
        <taxon>Cichorioideae</taxon>
        <taxon>Cichorieae</taxon>
        <taxon>Cichoriinae</taxon>
        <taxon>Cichorium</taxon>
    </lineage>
</organism>
<evidence type="ECO:0000313" key="1">
    <source>
        <dbReference type="EMBL" id="KAI3722436.1"/>
    </source>
</evidence>
<name>A0ACB9BK87_CICIN</name>